<organism evidence="1 2">
    <name type="scientific">Marasmius crinis-equi</name>
    <dbReference type="NCBI Taxonomy" id="585013"/>
    <lineage>
        <taxon>Eukaryota</taxon>
        <taxon>Fungi</taxon>
        <taxon>Dikarya</taxon>
        <taxon>Basidiomycota</taxon>
        <taxon>Agaricomycotina</taxon>
        <taxon>Agaricomycetes</taxon>
        <taxon>Agaricomycetidae</taxon>
        <taxon>Agaricales</taxon>
        <taxon>Marasmiineae</taxon>
        <taxon>Marasmiaceae</taxon>
        <taxon>Marasmius</taxon>
    </lineage>
</organism>
<feature type="non-terminal residue" evidence="1">
    <location>
        <position position="149"/>
    </location>
</feature>
<name>A0ABR3EL40_9AGAR</name>
<reference evidence="1 2" key="1">
    <citation type="submission" date="2024-02" db="EMBL/GenBank/DDBJ databases">
        <title>A draft genome for the cacao thread blight pathogen Marasmius crinis-equi.</title>
        <authorList>
            <person name="Cohen S.P."/>
            <person name="Baruah I.K."/>
            <person name="Amoako-Attah I."/>
            <person name="Bukari Y."/>
            <person name="Meinhardt L.W."/>
            <person name="Bailey B.A."/>
        </authorList>
    </citation>
    <scope>NUCLEOTIDE SEQUENCE [LARGE SCALE GENOMIC DNA]</scope>
    <source>
        <strain evidence="1 2">GH-76</strain>
    </source>
</reference>
<keyword evidence="2" id="KW-1185">Reference proteome</keyword>
<dbReference type="EMBL" id="JBAHYK010003364">
    <property type="protein sequence ID" value="KAL0563601.1"/>
    <property type="molecule type" value="Genomic_DNA"/>
</dbReference>
<evidence type="ECO:0000313" key="2">
    <source>
        <dbReference type="Proteomes" id="UP001465976"/>
    </source>
</evidence>
<protein>
    <submittedName>
        <fullName evidence="1">Uncharacterized protein</fullName>
    </submittedName>
</protein>
<dbReference type="Proteomes" id="UP001465976">
    <property type="component" value="Unassembled WGS sequence"/>
</dbReference>
<gene>
    <name evidence="1" type="ORF">V5O48_018465</name>
</gene>
<comment type="caution">
    <text evidence="1">The sequence shown here is derived from an EMBL/GenBank/DDBJ whole genome shotgun (WGS) entry which is preliminary data.</text>
</comment>
<accession>A0ABR3EL40</accession>
<evidence type="ECO:0000313" key="1">
    <source>
        <dbReference type="EMBL" id="KAL0563601.1"/>
    </source>
</evidence>
<sequence length="149" mass="16463">MSVTPYAPTLEMLSDATDKLRLYGIEPKLAIIPTSEFQSTLMLQAPLHPLKLYTLASKHDLFDLASSISPYLLSFPIETLTDAAASSIGPIYLSRLFTLQCRRLDTLKRLLATGPHIHPPTPSCDFYAQGSVAKAWSLASAYLIWQARP</sequence>
<proteinExistence type="predicted"/>